<reference evidence="1" key="1">
    <citation type="submission" date="2014-11" db="EMBL/GenBank/DDBJ databases">
        <authorList>
            <person name="Amaro Gonzalez C."/>
        </authorList>
    </citation>
    <scope>NUCLEOTIDE SEQUENCE</scope>
</reference>
<reference evidence="1" key="2">
    <citation type="journal article" date="2015" name="Fish Shellfish Immunol.">
        <title>Early steps in the European eel (Anguilla anguilla)-Vibrio vulnificus interaction in the gills: Role of the RtxA13 toxin.</title>
        <authorList>
            <person name="Callol A."/>
            <person name="Pajuelo D."/>
            <person name="Ebbesson L."/>
            <person name="Teles M."/>
            <person name="MacKenzie S."/>
            <person name="Amaro C."/>
        </authorList>
    </citation>
    <scope>NUCLEOTIDE SEQUENCE</scope>
</reference>
<dbReference type="EMBL" id="GBXM01089338">
    <property type="protein sequence ID" value="JAH19239.1"/>
    <property type="molecule type" value="Transcribed_RNA"/>
</dbReference>
<accession>A0A0E9QR04</accession>
<organism evidence="1">
    <name type="scientific">Anguilla anguilla</name>
    <name type="common">European freshwater eel</name>
    <name type="synonym">Muraena anguilla</name>
    <dbReference type="NCBI Taxonomy" id="7936"/>
    <lineage>
        <taxon>Eukaryota</taxon>
        <taxon>Metazoa</taxon>
        <taxon>Chordata</taxon>
        <taxon>Craniata</taxon>
        <taxon>Vertebrata</taxon>
        <taxon>Euteleostomi</taxon>
        <taxon>Actinopterygii</taxon>
        <taxon>Neopterygii</taxon>
        <taxon>Teleostei</taxon>
        <taxon>Anguilliformes</taxon>
        <taxon>Anguillidae</taxon>
        <taxon>Anguilla</taxon>
    </lineage>
</organism>
<dbReference type="AlphaFoldDB" id="A0A0E9QR04"/>
<evidence type="ECO:0000313" key="1">
    <source>
        <dbReference type="EMBL" id="JAH19239.1"/>
    </source>
</evidence>
<sequence length="69" mass="7956">MCSNVRQRDHGEVERSRLKCDVEGLMNRTFFFFLKAFHVLHICMEDQSGVGTPPRRTATTLCLIFPLKA</sequence>
<protein>
    <submittedName>
        <fullName evidence="1">Uncharacterized protein</fullName>
    </submittedName>
</protein>
<proteinExistence type="predicted"/>
<name>A0A0E9QR04_ANGAN</name>